<keyword evidence="2" id="KW-1185">Reference proteome</keyword>
<evidence type="ECO:0000313" key="2">
    <source>
        <dbReference type="Proteomes" id="UP000800093"/>
    </source>
</evidence>
<protein>
    <submittedName>
        <fullName evidence="1">Uncharacterized protein</fullName>
    </submittedName>
</protein>
<dbReference type="AlphaFoldDB" id="A0A9P4K0H2"/>
<proteinExistence type="predicted"/>
<reference evidence="2" key="1">
    <citation type="journal article" date="2020" name="Stud. Mycol.">
        <title>101 Dothideomycetes genomes: A test case for predicting lifestyles and emergence of pathogens.</title>
        <authorList>
            <person name="Haridas S."/>
            <person name="Albert R."/>
            <person name="Binder M."/>
            <person name="Bloem J."/>
            <person name="LaButti K."/>
            <person name="Salamov A."/>
            <person name="Andreopoulos B."/>
            <person name="Baker S."/>
            <person name="Barry K."/>
            <person name="Bills G."/>
            <person name="Bluhm B."/>
            <person name="Cannon C."/>
            <person name="Castanera R."/>
            <person name="Culley D."/>
            <person name="Daum C."/>
            <person name="Ezra D."/>
            <person name="Gonzalez J."/>
            <person name="Henrissat B."/>
            <person name="Kuo A."/>
            <person name="Liang C."/>
            <person name="Lipzen A."/>
            <person name="Lutzoni F."/>
            <person name="Magnuson J."/>
            <person name="Mondo S."/>
            <person name="Nolan M."/>
            <person name="Ohm R."/>
            <person name="Pangilinan J."/>
            <person name="Park H.-J."/>
            <person name="Ramirez L."/>
            <person name="Alfaro M."/>
            <person name="Sun H."/>
            <person name="Tritt A."/>
            <person name="Yoshinaga Y."/>
            <person name="Zwiers L.-H."/>
            <person name="Turgeon B."/>
            <person name="Goodwin S."/>
            <person name="Spatafora J."/>
            <person name="Crous P."/>
            <person name="Grigoriev I."/>
        </authorList>
    </citation>
    <scope>NUCLEOTIDE SEQUENCE [LARGE SCALE GENOMIC DNA]</scope>
    <source>
        <strain evidence="2">CBS 304.66</strain>
    </source>
</reference>
<dbReference type="EMBL" id="ML986683">
    <property type="protein sequence ID" value="KAF2260332.1"/>
    <property type="molecule type" value="Genomic_DNA"/>
</dbReference>
<evidence type="ECO:0000313" key="1">
    <source>
        <dbReference type="EMBL" id="KAF2260332.1"/>
    </source>
</evidence>
<gene>
    <name evidence="1" type="ORF">CC78DRAFT_536440</name>
</gene>
<organism evidence="1 2">
    <name type="scientific">Lojkania enalia</name>
    <dbReference type="NCBI Taxonomy" id="147567"/>
    <lineage>
        <taxon>Eukaryota</taxon>
        <taxon>Fungi</taxon>
        <taxon>Dikarya</taxon>
        <taxon>Ascomycota</taxon>
        <taxon>Pezizomycotina</taxon>
        <taxon>Dothideomycetes</taxon>
        <taxon>Pleosporomycetidae</taxon>
        <taxon>Pleosporales</taxon>
        <taxon>Pleosporales incertae sedis</taxon>
        <taxon>Lojkania</taxon>
    </lineage>
</organism>
<comment type="caution">
    <text evidence="1">The sequence shown here is derived from an EMBL/GenBank/DDBJ whole genome shotgun (WGS) entry which is preliminary data.</text>
</comment>
<accession>A0A9P4K0H2</accession>
<dbReference type="OrthoDB" id="3680815at2759"/>
<name>A0A9P4K0H2_9PLEO</name>
<dbReference type="Proteomes" id="UP000800093">
    <property type="component" value="Unassembled WGS sequence"/>
</dbReference>
<sequence>MEAFSFALSAQPYSPASPRHTFDNSSYDPWRDSYCSQRLMPPELVNTNLEAYLLFNGDDLVPQQYVGLMHYTQAFVSALAQLARLPGGFAPATILLVDFTVTVLREQIQNFFLRLLNSQRIQIYCILDEALLRICLDEWERDDDVSGPLQPWGEAICPLAHDISSAVDMIPKWAEAESAWLARLWDIKPETLAGDGSWIHQWYFARTRKFLEESMKVYSIRTRVNKCVDGRLPAELVDTIVGDVLRYYDVPTGGLRRKHLPAGKGKHS</sequence>